<organism evidence="1 2">
    <name type="scientific">Oreochromis aureus</name>
    <name type="common">Israeli tilapia</name>
    <name type="synonym">Chromis aureus</name>
    <dbReference type="NCBI Taxonomy" id="47969"/>
    <lineage>
        <taxon>Eukaryota</taxon>
        <taxon>Metazoa</taxon>
        <taxon>Chordata</taxon>
        <taxon>Craniata</taxon>
        <taxon>Vertebrata</taxon>
        <taxon>Euteleostomi</taxon>
        <taxon>Actinopterygii</taxon>
        <taxon>Neopterygii</taxon>
        <taxon>Teleostei</taxon>
        <taxon>Neoteleostei</taxon>
        <taxon>Acanthomorphata</taxon>
        <taxon>Ovalentaria</taxon>
        <taxon>Cichlomorphae</taxon>
        <taxon>Cichliformes</taxon>
        <taxon>Cichlidae</taxon>
        <taxon>African cichlids</taxon>
        <taxon>Pseudocrenilabrinae</taxon>
        <taxon>Oreochromini</taxon>
        <taxon>Oreochromis</taxon>
    </lineage>
</organism>
<reference evidence="1" key="1">
    <citation type="submission" date="2025-08" db="UniProtKB">
        <authorList>
            <consortium name="Ensembl"/>
        </authorList>
    </citation>
    <scope>IDENTIFICATION</scope>
</reference>
<proteinExistence type="predicted"/>
<evidence type="ECO:0000313" key="1">
    <source>
        <dbReference type="Ensembl" id="ENSOABP00000058513.1"/>
    </source>
</evidence>
<protein>
    <submittedName>
        <fullName evidence="1">Uncharacterized protein</fullName>
    </submittedName>
</protein>
<dbReference type="AlphaFoldDB" id="A0A668W572"/>
<dbReference type="Ensembl" id="ENSOABT00000059982.2">
    <property type="protein sequence ID" value="ENSOABP00000058513.1"/>
    <property type="gene ID" value="ENSOABG00000025621.2"/>
</dbReference>
<name>A0A668W572_OREAU</name>
<evidence type="ECO:0000313" key="2">
    <source>
        <dbReference type="Proteomes" id="UP000472276"/>
    </source>
</evidence>
<reference evidence="1" key="2">
    <citation type="submission" date="2025-09" db="UniProtKB">
        <authorList>
            <consortium name="Ensembl"/>
        </authorList>
    </citation>
    <scope>IDENTIFICATION</scope>
</reference>
<sequence>MPIPRSWVGYKTYVTHGELTGEYVLKCEFWWVKFKIHKAAREQLTLGLTDPDVNFVGGNGSCANWMEQP</sequence>
<keyword evidence="2" id="KW-1185">Reference proteome</keyword>
<accession>A0A668W572</accession>
<dbReference type="Proteomes" id="UP000472276">
    <property type="component" value="Unassembled WGS sequence"/>
</dbReference>